<dbReference type="PANTHER" id="PTHR24394:SF29">
    <property type="entry name" value="MYONEURIN"/>
    <property type="match status" value="1"/>
</dbReference>
<protein>
    <submittedName>
        <fullName evidence="11">C2H2-type domain-containing protein</fullName>
    </submittedName>
</protein>
<keyword evidence="2" id="KW-0479">Metal-binding</keyword>
<dbReference type="InterPro" id="IPR013087">
    <property type="entry name" value="Znf_C2H2_type"/>
</dbReference>
<dbReference type="InterPro" id="IPR036236">
    <property type="entry name" value="Znf_C2H2_sf"/>
</dbReference>
<dbReference type="Pfam" id="PF17919">
    <property type="entry name" value="RT_RNaseH_2"/>
    <property type="match status" value="1"/>
</dbReference>
<evidence type="ECO:0000256" key="6">
    <source>
        <dbReference type="ARBA" id="ARBA00023242"/>
    </source>
</evidence>
<dbReference type="Gene3D" id="3.30.160.60">
    <property type="entry name" value="Classic Zinc Finger"/>
    <property type="match status" value="2"/>
</dbReference>
<evidence type="ECO:0000256" key="4">
    <source>
        <dbReference type="ARBA" id="ARBA00022771"/>
    </source>
</evidence>
<dbReference type="PROSITE" id="PS50157">
    <property type="entry name" value="ZINC_FINGER_C2H2_2"/>
    <property type="match status" value="4"/>
</dbReference>
<feature type="domain" description="C2H2-type" evidence="9">
    <location>
        <begin position="214"/>
        <end position="242"/>
    </location>
</feature>
<dbReference type="SUPFAM" id="SSF56672">
    <property type="entry name" value="DNA/RNA polymerases"/>
    <property type="match status" value="1"/>
</dbReference>
<organism evidence="10 11">
    <name type="scientific">Ditylenchus dipsaci</name>
    <dbReference type="NCBI Taxonomy" id="166011"/>
    <lineage>
        <taxon>Eukaryota</taxon>
        <taxon>Metazoa</taxon>
        <taxon>Ecdysozoa</taxon>
        <taxon>Nematoda</taxon>
        <taxon>Chromadorea</taxon>
        <taxon>Rhabditida</taxon>
        <taxon>Tylenchina</taxon>
        <taxon>Tylenchomorpha</taxon>
        <taxon>Sphaerularioidea</taxon>
        <taxon>Anguinidae</taxon>
        <taxon>Anguininae</taxon>
        <taxon>Ditylenchus</taxon>
    </lineage>
</organism>
<name>A0A915DE35_9BILA</name>
<evidence type="ECO:0000259" key="9">
    <source>
        <dbReference type="PROSITE" id="PS50157"/>
    </source>
</evidence>
<reference evidence="11" key="1">
    <citation type="submission" date="2022-11" db="UniProtKB">
        <authorList>
            <consortium name="WormBaseParasite"/>
        </authorList>
    </citation>
    <scope>IDENTIFICATION</scope>
</reference>
<dbReference type="Pfam" id="PF00096">
    <property type="entry name" value="zf-C2H2"/>
    <property type="match status" value="2"/>
</dbReference>
<dbReference type="GO" id="GO:0005634">
    <property type="term" value="C:nucleus"/>
    <property type="evidence" value="ECO:0007669"/>
    <property type="project" value="UniProtKB-SubCell"/>
</dbReference>
<keyword evidence="3" id="KW-0677">Repeat</keyword>
<evidence type="ECO:0000313" key="11">
    <source>
        <dbReference type="WBParaSite" id="jg18257"/>
    </source>
</evidence>
<feature type="domain" description="C2H2-type" evidence="9">
    <location>
        <begin position="243"/>
        <end position="270"/>
    </location>
</feature>
<keyword evidence="6" id="KW-0539">Nucleus</keyword>
<dbReference type="WBParaSite" id="jg18257">
    <property type="protein sequence ID" value="jg18257"/>
    <property type="gene ID" value="jg18257"/>
</dbReference>
<evidence type="ECO:0000256" key="3">
    <source>
        <dbReference type="ARBA" id="ARBA00022737"/>
    </source>
</evidence>
<feature type="domain" description="C2H2-type" evidence="9">
    <location>
        <begin position="180"/>
        <end position="208"/>
    </location>
</feature>
<dbReference type="SMART" id="SM00355">
    <property type="entry name" value="ZnF_C2H2"/>
    <property type="match status" value="5"/>
</dbReference>
<evidence type="ECO:0000256" key="5">
    <source>
        <dbReference type="ARBA" id="ARBA00022833"/>
    </source>
</evidence>
<feature type="domain" description="C2H2-type" evidence="9">
    <location>
        <begin position="151"/>
        <end position="179"/>
    </location>
</feature>
<dbReference type="InterPro" id="IPR043502">
    <property type="entry name" value="DNA/RNA_pol_sf"/>
</dbReference>
<keyword evidence="5" id="KW-0862">Zinc</keyword>
<dbReference type="GO" id="GO:0008270">
    <property type="term" value="F:zinc ion binding"/>
    <property type="evidence" value="ECO:0007669"/>
    <property type="project" value="UniProtKB-KW"/>
</dbReference>
<dbReference type="PROSITE" id="PS00028">
    <property type="entry name" value="ZINC_FINGER_C2H2_1"/>
    <property type="match status" value="2"/>
</dbReference>
<evidence type="ECO:0000256" key="7">
    <source>
        <dbReference type="PROSITE-ProRule" id="PRU00042"/>
    </source>
</evidence>
<sequence>MNQYHFLQKATSTLTQEAEALIQQTYGSDWSNEIDPNSIPSPPNTSSSHPAEAENICSWEQDLWDLDSNGYKDLISALYDDLIKADSDSLSSFTDNADQRGWAKRFWCKYLTNSRTQFWRHKKSSNHIMNMEQTRACSSNSDSFADISKKITCEECDYSTNNAFNLKRHVLRIHTKQKNSHCKYCAKRFKDNDTMRTHIAYMHAAESPVTLKQYKCNNCVQTFRSSSDYLRHQRIVHQGHRKFQCSECKKSFQTGANAHRHYTNVCGKNKGKEKEGAQNLWKEDGACQSAFFRIKEVLASDLLLTHYNPLLPITIAANASNVDIGAVLLYQMPDGPLKAVVHASRTLPAAEKNYSQIEKRSNDTLDVHSITQLLLMNQ</sequence>
<evidence type="ECO:0000256" key="8">
    <source>
        <dbReference type="SAM" id="MobiDB-lite"/>
    </source>
</evidence>
<dbReference type="InterPro" id="IPR041577">
    <property type="entry name" value="RT_RNaseH_2"/>
</dbReference>
<proteinExistence type="predicted"/>
<dbReference type="PANTHER" id="PTHR24394">
    <property type="entry name" value="ZINC FINGER PROTEIN"/>
    <property type="match status" value="1"/>
</dbReference>
<evidence type="ECO:0000313" key="10">
    <source>
        <dbReference type="Proteomes" id="UP000887574"/>
    </source>
</evidence>
<accession>A0A915DE35</accession>
<keyword evidence="10" id="KW-1185">Reference proteome</keyword>
<evidence type="ECO:0000256" key="2">
    <source>
        <dbReference type="ARBA" id="ARBA00022723"/>
    </source>
</evidence>
<dbReference type="GO" id="GO:0000981">
    <property type="term" value="F:DNA-binding transcription factor activity, RNA polymerase II-specific"/>
    <property type="evidence" value="ECO:0007669"/>
    <property type="project" value="TreeGrafter"/>
</dbReference>
<evidence type="ECO:0000256" key="1">
    <source>
        <dbReference type="ARBA" id="ARBA00004123"/>
    </source>
</evidence>
<dbReference type="Proteomes" id="UP000887574">
    <property type="component" value="Unplaced"/>
</dbReference>
<keyword evidence="4 7" id="KW-0863">Zinc-finger</keyword>
<dbReference type="AlphaFoldDB" id="A0A915DE35"/>
<comment type="subcellular location">
    <subcellularLocation>
        <location evidence="1">Nucleus</location>
    </subcellularLocation>
</comment>
<feature type="region of interest" description="Disordered" evidence="8">
    <location>
        <begin position="32"/>
        <end position="52"/>
    </location>
</feature>
<dbReference type="SUPFAM" id="SSF57667">
    <property type="entry name" value="beta-beta-alpha zinc fingers"/>
    <property type="match status" value="2"/>
</dbReference>